<dbReference type="STRING" id="1789683.A0A1X7QYW9"/>
<dbReference type="Proteomes" id="UP000196158">
    <property type="component" value="Unassembled WGS sequence"/>
</dbReference>
<reference evidence="4 5" key="1">
    <citation type="submission" date="2017-04" db="EMBL/GenBank/DDBJ databases">
        <authorList>
            <person name="Afonso C.L."/>
            <person name="Miller P.J."/>
            <person name="Scott M.A."/>
            <person name="Spackman E."/>
            <person name="Goraichik I."/>
            <person name="Dimitrov K.M."/>
            <person name="Suarez D.L."/>
            <person name="Swayne D.E."/>
        </authorList>
    </citation>
    <scope>NUCLEOTIDE SEQUENCE [LARGE SCALE GENOMIC DNA]</scope>
</reference>
<dbReference type="AlphaFoldDB" id="A0A1X7QYW9"/>
<dbReference type="PANTHER" id="PTHR18895">
    <property type="entry name" value="HEMK METHYLTRANSFERASE"/>
    <property type="match status" value="1"/>
</dbReference>
<evidence type="ECO:0000313" key="4">
    <source>
        <dbReference type="EMBL" id="SMN18632.1"/>
    </source>
</evidence>
<dbReference type="InterPro" id="IPR050320">
    <property type="entry name" value="N5-glutamine_MTase"/>
</dbReference>
<dbReference type="OrthoDB" id="269872at2759"/>
<keyword evidence="2 4" id="KW-0808">Transferase</keyword>
<dbReference type="GO" id="GO:0008276">
    <property type="term" value="F:protein methyltransferase activity"/>
    <property type="evidence" value="ECO:0007669"/>
    <property type="project" value="InterPro"/>
</dbReference>
<dbReference type="PANTHER" id="PTHR18895:SF74">
    <property type="entry name" value="MTRF1L RELEASE FACTOR GLUTAMINE METHYLTRANSFERASE"/>
    <property type="match status" value="1"/>
</dbReference>
<name>A0A1X7QYW9_9SACH</name>
<dbReference type="GO" id="GO:0032259">
    <property type="term" value="P:methylation"/>
    <property type="evidence" value="ECO:0007669"/>
    <property type="project" value="UniProtKB-KW"/>
</dbReference>
<keyword evidence="1 4" id="KW-0489">Methyltransferase</keyword>
<keyword evidence="5" id="KW-1185">Reference proteome</keyword>
<protein>
    <submittedName>
        <fullName evidence="4">Similar to Saccharomyces cerevisiae YNL063W MTQ1 S-adenosylmethionine-dependent methyltransferase</fullName>
    </submittedName>
</protein>
<sequence>MSPRLLPSLLREAALIHRCLPLLLPECRTIEQARQELKWLIDEFGSSINLQKACLQRNRHVPLQYILGSQPFGSLDIQCRRHVLIPRWETEEWSLNLANAIKESFVKKDKKNLQIVDLCSGTGCIPLLLINETKKLFKNNSLQVDSIDCSQMAINLTKLNFNLNFNKKSNFKNDYNISFKTHKFNILDEIKVKEFISKNLTNQKINILTCNPPYIPPSEFIKDVRSSVRMYEPKLALLGNLEFYHNLIETWIKFDLIESFVYELGDLSQVTYVQQNVPSNWITGVTYDSNSKPRCVFGYNKTAPTDYSATYKNFLNGLSYTN</sequence>
<gene>
    <name evidence="4" type="ORF">KASA_0Q11462G</name>
</gene>
<keyword evidence="3" id="KW-0949">S-adenosyl-L-methionine</keyword>
<evidence type="ECO:0000256" key="2">
    <source>
        <dbReference type="ARBA" id="ARBA00022679"/>
    </source>
</evidence>
<evidence type="ECO:0000313" key="5">
    <source>
        <dbReference type="Proteomes" id="UP000196158"/>
    </source>
</evidence>
<dbReference type="Gene3D" id="3.40.50.150">
    <property type="entry name" value="Vaccinia Virus protein VP39"/>
    <property type="match status" value="1"/>
</dbReference>
<dbReference type="InterPro" id="IPR004556">
    <property type="entry name" value="HemK-like"/>
</dbReference>
<dbReference type="SUPFAM" id="SSF53335">
    <property type="entry name" value="S-adenosyl-L-methionine-dependent methyltransferases"/>
    <property type="match status" value="1"/>
</dbReference>
<organism evidence="4 5">
    <name type="scientific">Maudiozyma saulgeensis</name>
    <dbReference type="NCBI Taxonomy" id="1789683"/>
    <lineage>
        <taxon>Eukaryota</taxon>
        <taxon>Fungi</taxon>
        <taxon>Dikarya</taxon>
        <taxon>Ascomycota</taxon>
        <taxon>Saccharomycotina</taxon>
        <taxon>Saccharomycetes</taxon>
        <taxon>Saccharomycetales</taxon>
        <taxon>Saccharomycetaceae</taxon>
        <taxon>Maudiozyma</taxon>
    </lineage>
</organism>
<evidence type="ECO:0000256" key="3">
    <source>
        <dbReference type="ARBA" id="ARBA00022691"/>
    </source>
</evidence>
<dbReference type="EMBL" id="FXLY01000002">
    <property type="protein sequence ID" value="SMN18632.1"/>
    <property type="molecule type" value="Genomic_DNA"/>
</dbReference>
<dbReference type="NCBIfam" id="TIGR00536">
    <property type="entry name" value="hemK_fam"/>
    <property type="match status" value="1"/>
</dbReference>
<evidence type="ECO:0000256" key="1">
    <source>
        <dbReference type="ARBA" id="ARBA00022603"/>
    </source>
</evidence>
<dbReference type="GO" id="GO:0005739">
    <property type="term" value="C:mitochondrion"/>
    <property type="evidence" value="ECO:0007669"/>
    <property type="project" value="TreeGrafter"/>
</dbReference>
<accession>A0A1X7QYW9</accession>
<proteinExistence type="predicted"/>
<dbReference type="InterPro" id="IPR029063">
    <property type="entry name" value="SAM-dependent_MTases_sf"/>
</dbReference>